<dbReference type="Pfam" id="PF03772">
    <property type="entry name" value="Competence"/>
    <property type="match status" value="1"/>
</dbReference>
<feature type="transmembrane region" description="Helical" evidence="6">
    <location>
        <begin position="7"/>
        <end position="26"/>
    </location>
</feature>
<keyword evidence="2" id="KW-1003">Cell membrane</keyword>
<dbReference type="Proteomes" id="UP000625780">
    <property type="component" value="Unassembled WGS sequence"/>
</dbReference>
<comment type="caution">
    <text evidence="9">The sequence shown here is derived from an EMBL/GenBank/DDBJ whole genome shotgun (WGS) entry which is preliminary data.</text>
</comment>
<keyword evidence="3 6" id="KW-0812">Transmembrane</keyword>
<dbReference type="PANTHER" id="PTHR30619:SF1">
    <property type="entry name" value="RECOMBINATION PROTEIN 2"/>
    <property type="match status" value="1"/>
</dbReference>
<accession>A0ABQ1R3M1</accession>
<evidence type="ECO:0000256" key="1">
    <source>
        <dbReference type="ARBA" id="ARBA00004651"/>
    </source>
</evidence>
<evidence type="ECO:0000313" key="9">
    <source>
        <dbReference type="EMBL" id="GGD53767.1"/>
    </source>
</evidence>
<dbReference type="EMBL" id="BMFH01000001">
    <property type="protein sequence ID" value="GGD53767.1"/>
    <property type="molecule type" value="Genomic_DNA"/>
</dbReference>
<dbReference type="NCBIfam" id="TIGR00360">
    <property type="entry name" value="ComEC_N-term"/>
    <property type="match status" value="1"/>
</dbReference>
<name>A0ABQ1R3M1_9FLAO</name>
<dbReference type="Pfam" id="PF13567">
    <property type="entry name" value="DUF4131"/>
    <property type="match status" value="1"/>
</dbReference>
<feature type="transmembrane region" description="Helical" evidence="6">
    <location>
        <begin position="249"/>
        <end position="271"/>
    </location>
</feature>
<feature type="transmembrane region" description="Helical" evidence="6">
    <location>
        <begin position="32"/>
        <end position="49"/>
    </location>
</feature>
<reference evidence="10" key="1">
    <citation type="journal article" date="2019" name="Int. J. Syst. Evol. Microbiol.">
        <title>The Global Catalogue of Microorganisms (GCM) 10K type strain sequencing project: providing services to taxonomists for standard genome sequencing and annotation.</title>
        <authorList>
            <consortium name="The Broad Institute Genomics Platform"/>
            <consortium name="The Broad Institute Genome Sequencing Center for Infectious Disease"/>
            <person name="Wu L."/>
            <person name="Ma J."/>
        </authorList>
    </citation>
    <scope>NUCLEOTIDE SEQUENCE [LARGE SCALE GENOMIC DNA]</scope>
    <source>
        <strain evidence="10">CGMCC 1.12606</strain>
    </source>
</reference>
<feature type="transmembrane region" description="Helical" evidence="6">
    <location>
        <begin position="411"/>
        <end position="439"/>
    </location>
</feature>
<dbReference type="InterPro" id="IPR004477">
    <property type="entry name" value="ComEC_N"/>
</dbReference>
<dbReference type="InterPro" id="IPR052159">
    <property type="entry name" value="Competence_DNA_uptake"/>
</dbReference>
<keyword evidence="10" id="KW-1185">Reference proteome</keyword>
<feature type="transmembrane region" description="Helical" evidence="6">
    <location>
        <begin position="386"/>
        <end position="405"/>
    </location>
</feature>
<gene>
    <name evidence="9" type="ORF">GCM10011361_20590</name>
</gene>
<feature type="transmembrane region" description="Helical" evidence="6">
    <location>
        <begin position="329"/>
        <end position="348"/>
    </location>
</feature>
<dbReference type="PANTHER" id="PTHR30619">
    <property type="entry name" value="DNA INTERNALIZATION/COMPETENCE PROTEIN COMEC/REC2"/>
    <property type="match status" value="1"/>
</dbReference>
<feature type="domain" description="DUF4131" evidence="8">
    <location>
        <begin position="28"/>
        <end position="185"/>
    </location>
</feature>
<evidence type="ECO:0000259" key="8">
    <source>
        <dbReference type="Pfam" id="PF13567"/>
    </source>
</evidence>
<feature type="domain" description="ComEC/Rec2-related protein" evidence="7">
    <location>
        <begin position="229"/>
        <end position="494"/>
    </location>
</feature>
<evidence type="ECO:0000313" key="10">
    <source>
        <dbReference type="Proteomes" id="UP000625780"/>
    </source>
</evidence>
<keyword evidence="4 6" id="KW-1133">Transmembrane helix</keyword>
<evidence type="ECO:0000256" key="3">
    <source>
        <dbReference type="ARBA" id="ARBA00022692"/>
    </source>
</evidence>
<protein>
    <submittedName>
        <fullName evidence="9">Competence protein ComEC</fullName>
    </submittedName>
</protein>
<evidence type="ECO:0000256" key="2">
    <source>
        <dbReference type="ARBA" id="ARBA00022475"/>
    </source>
</evidence>
<evidence type="ECO:0000256" key="4">
    <source>
        <dbReference type="ARBA" id="ARBA00022989"/>
    </source>
</evidence>
<evidence type="ECO:0000256" key="5">
    <source>
        <dbReference type="ARBA" id="ARBA00023136"/>
    </source>
</evidence>
<dbReference type="RefSeq" id="WP_188370588.1">
    <property type="nucleotide sequence ID" value="NZ_BMFH01000001.1"/>
</dbReference>
<evidence type="ECO:0000256" key="6">
    <source>
        <dbReference type="SAM" id="Phobius"/>
    </source>
</evidence>
<organism evidence="9 10">
    <name type="scientific">Muriicola marianensis</name>
    <dbReference type="NCBI Taxonomy" id="1324801"/>
    <lineage>
        <taxon>Bacteria</taxon>
        <taxon>Pseudomonadati</taxon>
        <taxon>Bacteroidota</taxon>
        <taxon>Flavobacteriia</taxon>
        <taxon>Flavobacteriales</taxon>
        <taxon>Flavobacteriaceae</taxon>
        <taxon>Muriicola</taxon>
    </lineage>
</organism>
<feature type="transmembrane region" description="Helical" evidence="6">
    <location>
        <begin position="283"/>
        <end position="299"/>
    </location>
</feature>
<feature type="transmembrane region" description="Helical" evidence="6">
    <location>
        <begin position="56"/>
        <end position="76"/>
    </location>
</feature>
<evidence type="ECO:0000259" key="7">
    <source>
        <dbReference type="Pfam" id="PF03772"/>
    </source>
</evidence>
<keyword evidence="5 6" id="KW-0472">Membrane</keyword>
<dbReference type="InterPro" id="IPR025405">
    <property type="entry name" value="DUF4131"/>
</dbReference>
<comment type="subcellular location">
    <subcellularLocation>
        <location evidence="1">Cell membrane</location>
        <topology evidence="1">Multi-pass membrane protein</topology>
    </subcellularLocation>
</comment>
<feature type="transmembrane region" description="Helical" evidence="6">
    <location>
        <begin position="480"/>
        <end position="497"/>
    </location>
</feature>
<sequence length="672" mass="75786">MHPLDFISVRVCLTFVVGIILGWSFPTEPVNIFLPLGLSFTFLLLTFVFENYRQGILFGFALVCTSVCLGFFSISLSQPRFRPDHYSHVLQEDINIWEARVKESLKSSGYYHKYLLEVSSLNGHGASGLILGLEKRKEQPGFKAESRLLFTGKIKPIPPPFNPYQFAYDEYMEVRGVYDQVILKEGNYIVQDPEGYSIRGRAQRIREGVIEALQATSVGREELGVIQAILLGERDDLDPEVYRQYRDAGAAHILAVSGLHIGILLLLIRFFLSPLSSLRHGKTWTALLTISLIWVYSLFTGLSPSVVRAAAMFSFLSYALFLNRPSNTVNILAISALFILVIEPRFLFQVGFQLSYAAVLAIAWIFPVLMRAWYPRNRLLRRLWKLTAVSLAAQLGVMPLCLFYFHQFPGLFLLSALLLVPFLGLIIGIGIPVVILATLNSLPDTIALGYSAVIGRMNDIVGSIAAQETFIFRDIPLDKISLLLLYLLLVFLLINFQKPRFRNLALLGLSVLCLQGWTFYQKQKFAGHQETVLLHRVGNSGILYQEGRDLRLLSPDPEYLKPLAASFGMHRHLTSLSIQDLPRAFSLGMESWIVIDSTARIPKQAKQISGLLLIQSPKVHLGRLLEELRPQIVVADGSNYRQYAERWEQTCREYGVPFYSTAQTGALSLDRF</sequence>
<proteinExistence type="predicted"/>
<feature type="transmembrane region" description="Helical" evidence="6">
    <location>
        <begin position="354"/>
        <end position="374"/>
    </location>
</feature>